<proteinExistence type="predicted"/>
<protein>
    <submittedName>
        <fullName evidence="2">Uncharacterized protein</fullName>
    </submittedName>
</protein>
<keyword evidence="3" id="KW-1185">Reference proteome</keyword>
<dbReference type="RefSeq" id="XP_028527941.1">
    <property type="nucleotide sequence ID" value="XM_028671272.1"/>
</dbReference>
<gene>
    <name evidence="2" type="ORF">PGAL8A_00253300</name>
</gene>
<keyword evidence="1" id="KW-0812">Transmembrane</keyword>
<sequence>MKMFFLIRRRLTCEVNNYENISNSFLIKFYLYNFSKINIDAYIKLITLLNNYENITESNNILNAPYFKNPNLVLYKYFQFFNEKNAKKKLLNLLMLLYSRNIREYQDQKNFFYNSSIYVHNFVFRKFFYFHSSFYFKIKENKETVNVINKYNLYTDFFLYSLDFYLFHLSKNCNILSIENLNILSNIYSNINITRGYEYHLHLDDNINGKFYKYDKVDKVTTYKDSNNNKYETFEDNTEKNIDTNNQISTAFDNNLSNKICLLYIYISKSIIYQTHTYILNKRKVFQKEISIKEIMLNNVNACKNILNKILNKSIKEQYIKYKILKKKHNDKLLNLNILKNYFNAVKFLNIINIKKYIYIIIYLYFNSILFNKSIYYSSLIFCLLQKYNLQYTYIYNILLIKFNLFFWNYKILNDFNKIIILDAINKYIDTILISQIKKKDKKENDINFLFPDDFYNDVYKKEYLENLKIYNMLYNKTYKYKKNSYHVLTYFEYSIFSLFKYLFYNIMCVEKNKNDKTKHFLENYIYKNKCFVSKKYNNFYLYLSDILLSNIILLSVYVQNCMPILFSLMQKASIVSTKKMKKNKSSLFYKRSILIMNEDDNKCNSLKRKNSLLLRILYKNAYNNYTYKKYVREKLKNVNPFLLFLFNVYKIFKLKIINNHNIEEKQQNKNKKYMEESYIFNNIKKNKNNKIQTSLTHYYISSNLKKLNDSNLFNEKNILTFYCDISFNNNIIEVDGPKHFFIYYSFPNNSENYFNPFILKNKDIFDYYYVFPFFFNKTGVLSIKDKNNNYYLYNDKSIKKNFFLYIYGYIIKHINYNDDNITDYKYLYNIIFKKKCQLYLI</sequence>
<dbReference type="GeneID" id="39731061"/>
<keyword evidence="1" id="KW-0472">Membrane</keyword>
<name>A0A1J1GV00_PLAGA</name>
<feature type="transmembrane region" description="Helical" evidence="1">
    <location>
        <begin position="540"/>
        <end position="559"/>
    </location>
</feature>
<feature type="transmembrane region" description="Helical" evidence="1">
    <location>
        <begin position="357"/>
        <end position="379"/>
    </location>
</feature>
<evidence type="ECO:0000256" key="1">
    <source>
        <dbReference type="SAM" id="Phobius"/>
    </source>
</evidence>
<dbReference type="OMA" id="GKCTHHG"/>
<dbReference type="AlphaFoldDB" id="A0A1J1GV00"/>
<evidence type="ECO:0000313" key="3">
    <source>
        <dbReference type="Proteomes" id="UP000220797"/>
    </source>
</evidence>
<dbReference type="EMBL" id="CVMV01000032">
    <property type="protein sequence ID" value="CRG95128.1"/>
    <property type="molecule type" value="Genomic_DNA"/>
</dbReference>
<comment type="caution">
    <text evidence="2">The sequence shown here is derived from an EMBL/GenBank/DDBJ whole genome shotgun (WGS) entry which is preliminary data.</text>
</comment>
<organism evidence="2 3">
    <name type="scientific">Plasmodium gallinaceum</name>
    <dbReference type="NCBI Taxonomy" id="5849"/>
    <lineage>
        <taxon>Eukaryota</taxon>
        <taxon>Sar</taxon>
        <taxon>Alveolata</taxon>
        <taxon>Apicomplexa</taxon>
        <taxon>Aconoidasida</taxon>
        <taxon>Haemosporida</taxon>
        <taxon>Plasmodiidae</taxon>
        <taxon>Plasmodium</taxon>
        <taxon>Plasmodium (Haemamoeba)</taxon>
    </lineage>
</organism>
<reference evidence="2" key="1">
    <citation type="submission" date="2015-04" db="EMBL/GenBank/DDBJ databases">
        <authorList>
            <consortium name="Pathogen Informatics"/>
        </authorList>
    </citation>
    <scope>NUCLEOTIDE SEQUENCE [LARGE SCALE GENOMIC DNA]</scope>
    <source>
        <strain evidence="2">8A</strain>
    </source>
</reference>
<evidence type="ECO:0000313" key="2">
    <source>
        <dbReference type="EMBL" id="CRG95128.1"/>
    </source>
</evidence>
<accession>A0A1J1GV00</accession>
<dbReference type="VEuPathDB" id="PlasmoDB:PGAL8A_00253300"/>
<dbReference type="Proteomes" id="UP000220797">
    <property type="component" value="Unassembled WGS sequence"/>
</dbReference>
<feature type="transmembrane region" description="Helical" evidence="1">
    <location>
        <begin position="391"/>
        <end position="410"/>
    </location>
</feature>
<dbReference type="OrthoDB" id="372448at2759"/>
<keyword evidence="1" id="KW-1133">Transmembrane helix</keyword>